<proteinExistence type="predicted"/>
<organism evidence="1">
    <name type="scientific">marine sediment metagenome</name>
    <dbReference type="NCBI Taxonomy" id="412755"/>
    <lineage>
        <taxon>unclassified sequences</taxon>
        <taxon>metagenomes</taxon>
        <taxon>ecological metagenomes</taxon>
    </lineage>
</organism>
<sequence length="155" mass="16633">MRRIAAICVVGAVLLCVGCGRSVAPGLTVLEGMRDHDLVFRGRVLEVGESPGYWSGILAARQEVIYKIIDIYKGQLPLDTDQVRVAHILVGSGPTEDRNVPQLDPGVIGPGREAVIFAATDFANEKGIFVFGDDPIGVLFIDGRNLTTPSRLHAP</sequence>
<dbReference type="EMBL" id="LAZR01000671">
    <property type="protein sequence ID" value="KKN61113.1"/>
    <property type="molecule type" value="Genomic_DNA"/>
</dbReference>
<name>A0A0F9V5F0_9ZZZZ</name>
<gene>
    <name evidence="1" type="ORF">LCGC14_0525320</name>
</gene>
<dbReference type="AlphaFoldDB" id="A0A0F9V5F0"/>
<evidence type="ECO:0000313" key="1">
    <source>
        <dbReference type="EMBL" id="KKN61113.1"/>
    </source>
</evidence>
<comment type="caution">
    <text evidence="1">The sequence shown here is derived from an EMBL/GenBank/DDBJ whole genome shotgun (WGS) entry which is preliminary data.</text>
</comment>
<accession>A0A0F9V5F0</accession>
<reference evidence="1" key="1">
    <citation type="journal article" date="2015" name="Nature">
        <title>Complex archaea that bridge the gap between prokaryotes and eukaryotes.</title>
        <authorList>
            <person name="Spang A."/>
            <person name="Saw J.H."/>
            <person name="Jorgensen S.L."/>
            <person name="Zaremba-Niedzwiedzka K."/>
            <person name="Martijn J."/>
            <person name="Lind A.E."/>
            <person name="van Eijk R."/>
            <person name="Schleper C."/>
            <person name="Guy L."/>
            <person name="Ettema T.J."/>
        </authorList>
    </citation>
    <scope>NUCLEOTIDE SEQUENCE</scope>
</reference>
<protein>
    <submittedName>
        <fullName evidence="1">Uncharacterized protein</fullName>
    </submittedName>
</protein>